<evidence type="ECO:0000256" key="2">
    <source>
        <dbReference type="ARBA" id="ARBA00022707"/>
    </source>
</evidence>
<dbReference type="InterPro" id="IPR002048">
    <property type="entry name" value="EF_hand_dom"/>
</dbReference>
<feature type="domain" description="EF-hand" evidence="7">
    <location>
        <begin position="101"/>
        <end position="136"/>
    </location>
</feature>
<comment type="caution">
    <text evidence="8">The sequence shown here is derived from an EMBL/GenBank/DDBJ whole genome shotgun (WGS) entry which is preliminary data.</text>
</comment>
<dbReference type="SUPFAM" id="SSF47473">
    <property type="entry name" value="EF-hand"/>
    <property type="match status" value="1"/>
</dbReference>
<evidence type="ECO:0000256" key="1">
    <source>
        <dbReference type="ARBA" id="ARBA00006049"/>
    </source>
</evidence>
<dbReference type="Gene3D" id="1.10.238.10">
    <property type="entry name" value="EF-hand"/>
    <property type="match status" value="1"/>
</dbReference>
<keyword evidence="4" id="KW-0677">Repeat</keyword>
<evidence type="ECO:0000313" key="8">
    <source>
        <dbReference type="EMBL" id="CAF1065709.1"/>
    </source>
</evidence>
<evidence type="ECO:0000256" key="3">
    <source>
        <dbReference type="ARBA" id="ARBA00022723"/>
    </source>
</evidence>
<comment type="similarity">
    <text evidence="1">Belongs to the recoverin family.</text>
</comment>
<keyword evidence="3" id="KW-0479">Metal-binding</keyword>
<dbReference type="PANTHER" id="PTHR23055">
    <property type="entry name" value="CALCIUM BINDING PROTEINS"/>
    <property type="match status" value="1"/>
</dbReference>
<evidence type="ECO:0000256" key="4">
    <source>
        <dbReference type="ARBA" id="ARBA00022737"/>
    </source>
</evidence>
<dbReference type="PROSITE" id="PS50222">
    <property type="entry name" value="EF_HAND_2"/>
    <property type="match status" value="3"/>
</dbReference>
<dbReference type="InterPro" id="IPR028846">
    <property type="entry name" value="Recoverin"/>
</dbReference>
<feature type="domain" description="EF-hand" evidence="7">
    <location>
        <begin position="146"/>
        <end position="181"/>
    </location>
</feature>
<name>A0A814LMI2_9BILA</name>
<dbReference type="InterPro" id="IPR011992">
    <property type="entry name" value="EF-hand-dom_pair"/>
</dbReference>
<evidence type="ECO:0000313" key="9">
    <source>
        <dbReference type="Proteomes" id="UP000663879"/>
    </source>
</evidence>
<proteinExistence type="inferred from homology"/>
<dbReference type="Proteomes" id="UP000663879">
    <property type="component" value="Unassembled WGS sequence"/>
</dbReference>
<dbReference type="SMART" id="SM00054">
    <property type="entry name" value="EFh"/>
    <property type="match status" value="3"/>
</dbReference>
<evidence type="ECO:0000259" key="7">
    <source>
        <dbReference type="PROSITE" id="PS50222"/>
    </source>
</evidence>
<keyword evidence="6" id="KW-0449">Lipoprotein</keyword>
<dbReference type="GO" id="GO:0005509">
    <property type="term" value="F:calcium ion binding"/>
    <property type="evidence" value="ECO:0007669"/>
    <property type="project" value="InterPro"/>
</dbReference>
<feature type="domain" description="EF-hand" evidence="7">
    <location>
        <begin position="65"/>
        <end position="100"/>
    </location>
</feature>
<dbReference type="PROSITE" id="PS00018">
    <property type="entry name" value="EF_HAND_1"/>
    <property type="match status" value="2"/>
</dbReference>
<dbReference type="CDD" id="cd00051">
    <property type="entry name" value="EFh"/>
    <property type="match status" value="2"/>
</dbReference>
<organism evidence="8 9">
    <name type="scientific">Brachionus calyciflorus</name>
    <dbReference type="NCBI Taxonomy" id="104777"/>
    <lineage>
        <taxon>Eukaryota</taxon>
        <taxon>Metazoa</taxon>
        <taxon>Spiralia</taxon>
        <taxon>Gnathifera</taxon>
        <taxon>Rotifera</taxon>
        <taxon>Eurotatoria</taxon>
        <taxon>Monogononta</taxon>
        <taxon>Pseudotrocha</taxon>
        <taxon>Ploima</taxon>
        <taxon>Brachionidae</taxon>
        <taxon>Brachionus</taxon>
    </lineage>
</organism>
<dbReference type="PRINTS" id="PR00450">
    <property type="entry name" value="RECOVERIN"/>
</dbReference>
<evidence type="ECO:0000256" key="5">
    <source>
        <dbReference type="ARBA" id="ARBA00022837"/>
    </source>
</evidence>
<protein>
    <recommendedName>
        <fullName evidence="7">EF-hand domain-containing protein</fullName>
    </recommendedName>
</protein>
<dbReference type="InterPro" id="IPR018247">
    <property type="entry name" value="EF_Hand_1_Ca_BS"/>
</dbReference>
<keyword evidence="5" id="KW-0106">Calcium</keyword>
<keyword evidence="2" id="KW-0519">Myristate</keyword>
<dbReference type="AlphaFoldDB" id="A0A814LMI2"/>
<dbReference type="OrthoDB" id="191686at2759"/>
<reference evidence="8" key="1">
    <citation type="submission" date="2021-02" db="EMBL/GenBank/DDBJ databases">
        <authorList>
            <person name="Nowell W R."/>
        </authorList>
    </citation>
    <scope>NUCLEOTIDE SEQUENCE</scope>
    <source>
        <strain evidence="8">Ploen Becks lab</strain>
    </source>
</reference>
<dbReference type="Pfam" id="PF13499">
    <property type="entry name" value="EF-hand_7"/>
    <property type="match status" value="1"/>
</dbReference>
<dbReference type="EMBL" id="CAJNOC010005929">
    <property type="protein sequence ID" value="CAF1065709.1"/>
    <property type="molecule type" value="Genomic_DNA"/>
</dbReference>
<accession>A0A814LMI2</accession>
<dbReference type="PANTHER" id="PTHR23055:SF178">
    <property type="entry name" value="NEUROCALCIN HOMOLOG"/>
    <property type="match status" value="1"/>
</dbReference>
<gene>
    <name evidence="8" type="ORF">OXX778_LOCUS19489</name>
</gene>
<keyword evidence="9" id="KW-1185">Reference proteome</keyword>
<evidence type="ECO:0000256" key="6">
    <source>
        <dbReference type="ARBA" id="ARBA00023288"/>
    </source>
</evidence>
<sequence>MGTKSSKSITEPLSDAELEALMLSTKMSKEEISKWHRGFMLDCPSGRLTKKEFIKIYEELFPSVRAKRFCDAVFNVFDKNQTNTIDFNEFILACSLTSRGKSTAQLKASFQVYDNDTNGILRKEEMQKIMKAVHELYAGIKISESDSLKKVNQIMDTFDRNQNGSITKIDFLEGISNDPQIRNAMFKQESLKSLKSQESQE</sequence>